<feature type="domain" description="Glutamine amidotransferase type-2" evidence="1">
    <location>
        <begin position="2"/>
        <end position="274"/>
    </location>
</feature>
<dbReference type="PANTHER" id="PTHR42824:SF1">
    <property type="entry name" value="GLUTAMINE AMIDOTRANSFERASE YAFJ-RELATED"/>
    <property type="match status" value="1"/>
</dbReference>
<proteinExistence type="predicted"/>
<dbReference type="PROSITE" id="PS51278">
    <property type="entry name" value="GATASE_TYPE_2"/>
    <property type="match status" value="1"/>
</dbReference>
<dbReference type="AlphaFoldDB" id="A0A2Z2M4E0"/>
<reference evidence="2 3" key="1">
    <citation type="submission" date="2016-03" db="EMBL/GenBank/DDBJ databases">
        <title>Complete genome sequence of Thermococcus gorgonarius.</title>
        <authorList>
            <person name="Oger P.M."/>
        </authorList>
    </citation>
    <scope>NUCLEOTIDE SEQUENCE [LARGE SCALE GENOMIC DNA]</scope>
    <source>
        <strain evidence="2 3">W-12</strain>
    </source>
</reference>
<dbReference type="InterPro" id="IPR029055">
    <property type="entry name" value="Ntn_hydrolases_N"/>
</dbReference>
<dbReference type="PANTHER" id="PTHR42824">
    <property type="entry name" value="GLUTAMINE AMIDOTRANSFERASE"/>
    <property type="match status" value="1"/>
</dbReference>
<dbReference type="KEGG" id="tgg:A3K92_04545"/>
<keyword evidence="3" id="KW-1185">Reference proteome</keyword>
<evidence type="ECO:0000313" key="3">
    <source>
        <dbReference type="Proteomes" id="UP000250134"/>
    </source>
</evidence>
<dbReference type="GeneID" id="33331793"/>
<organism evidence="2 3">
    <name type="scientific">Thermococcus gorgonarius</name>
    <dbReference type="NCBI Taxonomy" id="71997"/>
    <lineage>
        <taxon>Archaea</taxon>
        <taxon>Methanobacteriati</taxon>
        <taxon>Methanobacteriota</taxon>
        <taxon>Thermococci</taxon>
        <taxon>Thermococcales</taxon>
        <taxon>Thermococcaceae</taxon>
        <taxon>Thermococcus</taxon>
    </lineage>
</organism>
<dbReference type="Gene3D" id="3.60.20.10">
    <property type="entry name" value="Glutamine Phosphoribosylpyrophosphate, subunit 1, domain 1"/>
    <property type="match status" value="1"/>
</dbReference>
<evidence type="ECO:0000313" key="2">
    <source>
        <dbReference type="EMBL" id="ASJ00800.1"/>
    </source>
</evidence>
<evidence type="ECO:0000259" key="1">
    <source>
        <dbReference type="PROSITE" id="PS51278"/>
    </source>
</evidence>
<dbReference type="InterPro" id="IPR017932">
    <property type="entry name" value="GATase_2_dom"/>
</dbReference>
<dbReference type="EMBL" id="CP014855">
    <property type="protein sequence ID" value="ASJ00800.1"/>
    <property type="molecule type" value="Genomic_DNA"/>
</dbReference>
<gene>
    <name evidence="2" type="ORF">A3K92_04545</name>
</gene>
<sequence length="274" mass="30960">MCRIAFLYGENVDLMREVVNATVKASKKDRYKEALGYGPEHGDGWGTVSFSLSERNRPKRVHYYASIDPIFEDSDGINELMTFIEGSQRTVTIIHSRYTSAGASNLFNTHPFHFSGKDFELWFVHNGTMKKESLAEALGVKPSEEISDTYLLGKLLSSGIEKLTTDSIIRQFNEASKHTKSAMNTMSVFQTVKGELYGVITSYVAKDIRENKKAIDYYKLFVLQSGDLFAVVSSTIANIVHEKFQRTEEALNMMYLLNFNEPGGEVPLEIFPME</sequence>
<name>A0A2Z2M4E0_THEGO</name>
<dbReference type="RefSeq" id="WP_088885137.1">
    <property type="nucleotide sequence ID" value="NZ_CP014855.1"/>
</dbReference>
<dbReference type="OrthoDB" id="350529at2157"/>
<accession>A0A2Z2M4E0</accession>
<dbReference type="Pfam" id="PF13522">
    <property type="entry name" value="GATase_6"/>
    <property type="match status" value="1"/>
</dbReference>
<dbReference type="SUPFAM" id="SSF56235">
    <property type="entry name" value="N-terminal nucleophile aminohydrolases (Ntn hydrolases)"/>
    <property type="match status" value="1"/>
</dbReference>
<protein>
    <recommendedName>
        <fullName evidence="1">Glutamine amidotransferase type-2 domain-containing protein</fullName>
    </recommendedName>
</protein>
<dbReference type="Proteomes" id="UP000250134">
    <property type="component" value="Chromosome"/>
</dbReference>